<dbReference type="EMBL" id="CP054492">
    <property type="protein sequence ID" value="QOY51711.1"/>
    <property type="molecule type" value="Genomic_DNA"/>
</dbReference>
<name>A0A7S7LUG9_9BACT</name>
<dbReference type="Proteomes" id="UP000593994">
    <property type="component" value="Chromosome"/>
</dbReference>
<accession>A0A7S7LUG9</accession>
<reference evidence="1 2" key="1">
    <citation type="submission" date="2020-05" db="EMBL/GenBank/DDBJ databases">
        <title>Sulfurimonas marisnigri, sp. nov., and Sulfurimonas baltica, sp. nov., manganese oxide reducing chemolithoautotrophs of the class Epsilonproteobacteria isolated from the pelagic redoxclines of the Black and Baltic Seas and emended description of the genus Sulfurimonas.</title>
        <authorList>
            <person name="Henkel J.V."/>
            <person name="Laudan C."/>
            <person name="Werner J."/>
            <person name="Neu T."/>
            <person name="Plewe S."/>
            <person name="Sproer C."/>
            <person name="Bunk B."/>
            <person name="Schulz-Vogt H.N."/>
        </authorList>
    </citation>
    <scope>NUCLEOTIDE SEQUENCE [LARGE SCALE GENOMIC DNA]</scope>
    <source>
        <strain evidence="1 2">GD2</strain>
    </source>
</reference>
<organism evidence="1 2">
    <name type="scientific">Candidatus Sulfurimonas baltica</name>
    <dbReference type="NCBI Taxonomy" id="2740404"/>
    <lineage>
        <taxon>Bacteria</taxon>
        <taxon>Pseudomonadati</taxon>
        <taxon>Campylobacterota</taxon>
        <taxon>Epsilonproteobacteria</taxon>
        <taxon>Campylobacterales</taxon>
        <taxon>Sulfurimonadaceae</taxon>
        <taxon>Sulfurimonas</taxon>
    </lineage>
</organism>
<evidence type="ECO:0000313" key="1">
    <source>
        <dbReference type="EMBL" id="QOY51711.1"/>
    </source>
</evidence>
<dbReference type="Pfam" id="PF07751">
    <property type="entry name" value="Abi_2"/>
    <property type="match status" value="1"/>
</dbReference>
<dbReference type="RefSeq" id="WP_194369160.1">
    <property type="nucleotide sequence ID" value="NZ_CP054492.1"/>
</dbReference>
<dbReference type="KEGG" id="sbal:HUE88_11485"/>
<dbReference type="AlphaFoldDB" id="A0A7S7LUG9"/>
<evidence type="ECO:0000313" key="2">
    <source>
        <dbReference type="Proteomes" id="UP000593994"/>
    </source>
</evidence>
<keyword evidence="2" id="KW-1185">Reference proteome</keyword>
<protein>
    <submittedName>
        <fullName evidence="1">Abi family protein</fullName>
    </submittedName>
</protein>
<gene>
    <name evidence="1" type="ORF">HUE88_11485</name>
</gene>
<dbReference type="PIRSF" id="PIRSF034934">
    <property type="entry name" value="AbiF_AbiD"/>
    <property type="match status" value="1"/>
</dbReference>
<proteinExistence type="predicted"/>
<sequence length="333" mass="39404">MLIPELQKIKNNLNTYTKPHLSFEEQLKRLKSNGLIISNSSYARKKLTHINYYRLSSYFLTFQYPKNSTKVNQFYPQSEFRHITRLYDFDVKFRRLLFGAMETIEVYIRTQIAYHHSAKYEAFGYISHKNFQCSEAVFEELLEDVKKESERSDEKFIKHFKDKYGATDLPIWSIVEVLSFGTLSKIFYAMHNEDKKLVIEQIPVTTTVFSKWLHSLTILRNICAHHSRAWNRELRVPFAIPSNNSMFDPLRKITKSKFKAEVDGEFIYEDKEYDNNNSIFFGLSVIKYIFDSIGEEVDFVSEIKQLLKSYPEIDLKAMGYVDGWQNLDIWSDV</sequence>
<dbReference type="InterPro" id="IPR017034">
    <property type="entry name" value="Abi_system_AbiD/AbiF"/>
</dbReference>
<dbReference type="InterPro" id="IPR011664">
    <property type="entry name" value="Abi_system_AbiD/AbiF-like"/>
</dbReference>